<evidence type="ECO:0000256" key="3">
    <source>
        <dbReference type="ARBA" id="ARBA00022747"/>
    </source>
</evidence>
<evidence type="ECO:0000313" key="5">
    <source>
        <dbReference type="Proteomes" id="UP001500187"/>
    </source>
</evidence>
<dbReference type="Pfam" id="PF00145">
    <property type="entry name" value="DNA_methylase"/>
    <property type="match status" value="1"/>
</dbReference>
<comment type="caution">
    <text evidence="4">The sequence shown here is derived from an EMBL/GenBank/DDBJ whole genome shotgun (WGS) entry which is preliminary data.</text>
</comment>
<reference evidence="5" key="1">
    <citation type="journal article" date="2019" name="Int. J. Syst. Evol. Microbiol.">
        <title>The Global Catalogue of Microorganisms (GCM) 10K type strain sequencing project: providing services to taxonomists for standard genome sequencing and annotation.</title>
        <authorList>
            <consortium name="The Broad Institute Genomics Platform"/>
            <consortium name="The Broad Institute Genome Sequencing Center for Infectious Disease"/>
            <person name="Wu L."/>
            <person name="Ma J."/>
        </authorList>
    </citation>
    <scope>NUCLEOTIDE SEQUENCE [LARGE SCALE GENOMIC DNA]</scope>
    <source>
        <strain evidence="5">JCM 18541</strain>
    </source>
</reference>
<dbReference type="InterPro" id="IPR001525">
    <property type="entry name" value="C5_MeTfrase"/>
</dbReference>
<organism evidence="4 5">
    <name type="scientific">Rothia endophytica</name>
    <dbReference type="NCBI Taxonomy" id="1324766"/>
    <lineage>
        <taxon>Bacteria</taxon>
        <taxon>Bacillati</taxon>
        <taxon>Actinomycetota</taxon>
        <taxon>Actinomycetes</taxon>
        <taxon>Micrococcales</taxon>
        <taxon>Micrococcaceae</taxon>
        <taxon>Rothia</taxon>
    </lineage>
</organism>
<proteinExistence type="predicted"/>
<protein>
    <recommendedName>
        <fullName evidence="6">DNA (cytosine-5-)-methyltransferase</fullName>
    </recommendedName>
</protein>
<sequence>MPSNTPLVGDTVWFSEINTSVAQVFSHNWSDAPNLGDISVIDWSTVPPVEIVISGFPCQGVSIVGKGAGIAPGTRSGLWSCMARAIEELQPACVVIENVRGCSRPPLPDPRRGIKWTR</sequence>
<keyword evidence="2" id="KW-0808">Transferase</keyword>
<dbReference type="Proteomes" id="UP001500187">
    <property type="component" value="Unassembled WGS sequence"/>
</dbReference>
<keyword evidence="1" id="KW-0489">Methyltransferase</keyword>
<keyword evidence="5" id="KW-1185">Reference proteome</keyword>
<evidence type="ECO:0000256" key="1">
    <source>
        <dbReference type="ARBA" id="ARBA00022603"/>
    </source>
</evidence>
<accession>A0ABP9BJI1</accession>
<keyword evidence="3" id="KW-0680">Restriction system</keyword>
<evidence type="ECO:0000313" key="4">
    <source>
        <dbReference type="EMBL" id="GAA4796527.1"/>
    </source>
</evidence>
<evidence type="ECO:0008006" key="6">
    <source>
        <dbReference type="Google" id="ProtNLM"/>
    </source>
</evidence>
<dbReference type="Gene3D" id="3.40.50.150">
    <property type="entry name" value="Vaccinia Virus protein VP39"/>
    <property type="match status" value="1"/>
</dbReference>
<dbReference type="EMBL" id="BAABKP010000002">
    <property type="protein sequence ID" value="GAA4796527.1"/>
    <property type="molecule type" value="Genomic_DNA"/>
</dbReference>
<dbReference type="InterPro" id="IPR029063">
    <property type="entry name" value="SAM-dependent_MTases_sf"/>
</dbReference>
<evidence type="ECO:0000256" key="2">
    <source>
        <dbReference type="ARBA" id="ARBA00022679"/>
    </source>
</evidence>
<name>A0ABP9BJI1_9MICC</name>
<gene>
    <name evidence="4" type="ORF">GCM10023352_14930</name>
</gene>
<dbReference type="SUPFAM" id="SSF53335">
    <property type="entry name" value="S-adenosyl-L-methionine-dependent methyltransferases"/>
    <property type="match status" value="1"/>
</dbReference>